<keyword evidence="4" id="KW-1185">Reference proteome</keyword>
<accession>A0AA40IAQ9</accession>
<evidence type="ECO:0000313" key="3">
    <source>
        <dbReference type="EMBL" id="KAK1346120.1"/>
    </source>
</evidence>
<dbReference type="AlphaFoldDB" id="A0AA40IAQ9"/>
<gene>
    <name evidence="3" type="ORF">QTO34_008589</name>
</gene>
<organism evidence="3 4">
    <name type="scientific">Cnephaeus nilssonii</name>
    <name type="common">Northern bat</name>
    <name type="synonym">Eptesicus nilssonii</name>
    <dbReference type="NCBI Taxonomy" id="3371016"/>
    <lineage>
        <taxon>Eukaryota</taxon>
        <taxon>Metazoa</taxon>
        <taxon>Chordata</taxon>
        <taxon>Craniata</taxon>
        <taxon>Vertebrata</taxon>
        <taxon>Euteleostomi</taxon>
        <taxon>Mammalia</taxon>
        <taxon>Eutheria</taxon>
        <taxon>Laurasiatheria</taxon>
        <taxon>Chiroptera</taxon>
        <taxon>Yangochiroptera</taxon>
        <taxon>Vespertilionidae</taxon>
        <taxon>Cnephaeus</taxon>
    </lineage>
</organism>
<dbReference type="PANTHER" id="PTHR28670:SF1">
    <property type="entry name" value="UV-STIMULATED SCAFFOLD PROTEIN A"/>
    <property type="match status" value="1"/>
</dbReference>
<dbReference type="GO" id="GO:0006283">
    <property type="term" value="P:transcription-coupled nucleotide-excision repair"/>
    <property type="evidence" value="ECO:0007669"/>
    <property type="project" value="TreeGrafter"/>
</dbReference>
<reference evidence="3" key="1">
    <citation type="submission" date="2023-06" db="EMBL/GenBank/DDBJ databases">
        <title>Reference genome for the Northern bat (Eptesicus nilssonii), a most northern bat species.</title>
        <authorList>
            <person name="Laine V.N."/>
            <person name="Pulliainen A.T."/>
            <person name="Lilley T.M."/>
        </authorList>
    </citation>
    <scope>NUCLEOTIDE SEQUENCE</scope>
    <source>
        <strain evidence="3">BLF_Eptnil</strain>
        <tissue evidence="3">Kidney</tissue>
    </source>
</reference>
<name>A0AA40IAQ9_CNENI</name>
<feature type="region of interest" description="Disordered" evidence="2">
    <location>
        <begin position="21"/>
        <end position="70"/>
    </location>
</feature>
<dbReference type="InterPro" id="IPR018610">
    <property type="entry name" value="UVSSA"/>
</dbReference>
<dbReference type="Pfam" id="PF20867">
    <property type="entry name" value="UVSSA_N"/>
    <property type="match status" value="1"/>
</dbReference>
<dbReference type="GO" id="GO:0000993">
    <property type="term" value="F:RNA polymerase II complex binding"/>
    <property type="evidence" value="ECO:0007669"/>
    <property type="project" value="TreeGrafter"/>
</dbReference>
<evidence type="ECO:0000256" key="2">
    <source>
        <dbReference type="SAM" id="MobiDB-lite"/>
    </source>
</evidence>
<dbReference type="PANTHER" id="PTHR28670">
    <property type="entry name" value="UV-STIMULATED SCAFFOLD PROTEIN A"/>
    <property type="match status" value="1"/>
</dbReference>
<dbReference type="EMBL" id="JAULJE010000002">
    <property type="protein sequence ID" value="KAK1346120.1"/>
    <property type="molecule type" value="Genomic_DNA"/>
</dbReference>
<dbReference type="GO" id="GO:0009411">
    <property type="term" value="P:response to UV"/>
    <property type="evidence" value="ECO:0007669"/>
    <property type="project" value="InterPro"/>
</dbReference>
<comment type="caution">
    <text evidence="3">The sequence shown here is derived from an EMBL/GenBank/DDBJ whole genome shotgun (WGS) entry which is preliminary data.</text>
</comment>
<dbReference type="GO" id="GO:0005694">
    <property type="term" value="C:chromosome"/>
    <property type="evidence" value="ECO:0007669"/>
    <property type="project" value="TreeGrafter"/>
</dbReference>
<proteinExistence type="predicted"/>
<sequence length="188" mass="20568">MSNIKVPAGWFLFPPKAPAALGGDVALHGSPSAPRRRSPGARAEDPGPVPAPLWAPEAVPTQPGAGSTGPPLSSCLPCLEMDQRLSELVEDLTTSGEPRLNPEKMKELKKICKSSEEQLSRTYHLLTAQLRQEHAEIRLSAFQIVDELFARSHLFRLLVVSDFQGFLELTLGTDPRQPLPPPRERPRG</sequence>
<evidence type="ECO:0000256" key="1">
    <source>
        <dbReference type="ARBA" id="ARBA00022111"/>
    </source>
</evidence>
<protein>
    <recommendedName>
        <fullName evidence="1">UV-stimulated scaffold protein A</fullName>
    </recommendedName>
</protein>
<dbReference type="Proteomes" id="UP001177744">
    <property type="component" value="Unassembled WGS sequence"/>
</dbReference>
<evidence type="ECO:0000313" key="4">
    <source>
        <dbReference type="Proteomes" id="UP001177744"/>
    </source>
</evidence>
<dbReference type="InterPro" id="IPR049408">
    <property type="entry name" value="UVSSA_N_a-solenoid_rpt"/>
</dbReference>